<dbReference type="RefSeq" id="WP_281372706.1">
    <property type="nucleotide sequence ID" value="NZ_BAAAGN010000009.1"/>
</dbReference>
<dbReference type="AlphaFoldDB" id="A0A7Y9J131"/>
<dbReference type="EMBL" id="JACCBB010000001">
    <property type="protein sequence ID" value="NYD22673.1"/>
    <property type="molecule type" value="Genomic_DNA"/>
</dbReference>
<sequence length="42" mass="4283">MSTRTRAASTAPCTTATSGVMRREWAAWTCPHEAAGAATSAG</sequence>
<name>A0A7Y9J131_9ACTN</name>
<organism evidence="1 2">
    <name type="scientific">Kineococcus aurantiacus</name>
    <dbReference type="NCBI Taxonomy" id="37633"/>
    <lineage>
        <taxon>Bacteria</taxon>
        <taxon>Bacillati</taxon>
        <taxon>Actinomycetota</taxon>
        <taxon>Actinomycetes</taxon>
        <taxon>Kineosporiales</taxon>
        <taxon>Kineosporiaceae</taxon>
        <taxon>Kineococcus</taxon>
    </lineage>
</organism>
<protein>
    <submittedName>
        <fullName evidence="1">Uncharacterized protein</fullName>
    </submittedName>
</protein>
<proteinExistence type="predicted"/>
<keyword evidence="2" id="KW-1185">Reference proteome</keyword>
<reference evidence="1 2" key="1">
    <citation type="submission" date="2020-07" db="EMBL/GenBank/DDBJ databases">
        <title>Sequencing the genomes of 1000 actinobacteria strains.</title>
        <authorList>
            <person name="Klenk H.-P."/>
        </authorList>
    </citation>
    <scope>NUCLEOTIDE SEQUENCE [LARGE SCALE GENOMIC DNA]</scope>
    <source>
        <strain evidence="1 2">DSM 7487</strain>
    </source>
</reference>
<comment type="caution">
    <text evidence="1">The sequence shown here is derived from an EMBL/GenBank/DDBJ whole genome shotgun (WGS) entry which is preliminary data.</text>
</comment>
<accession>A0A7Y9J131</accession>
<dbReference type="Proteomes" id="UP000521922">
    <property type="component" value="Unassembled WGS sequence"/>
</dbReference>
<evidence type="ECO:0000313" key="2">
    <source>
        <dbReference type="Proteomes" id="UP000521922"/>
    </source>
</evidence>
<evidence type="ECO:0000313" key="1">
    <source>
        <dbReference type="EMBL" id="NYD22673.1"/>
    </source>
</evidence>
<gene>
    <name evidence="1" type="ORF">BJ968_002213</name>
</gene>